<dbReference type="RefSeq" id="WP_187717516.1">
    <property type="nucleotide sequence ID" value="NZ_JACTAH010000001.1"/>
</dbReference>
<evidence type="ECO:0000313" key="2">
    <source>
        <dbReference type="Proteomes" id="UP000603602"/>
    </source>
</evidence>
<dbReference type="Proteomes" id="UP000603602">
    <property type="component" value="Unassembled WGS sequence"/>
</dbReference>
<dbReference type="EMBL" id="JACYTO010000001">
    <property type="protein sequence ID" value="MBD8502754.1"/>
    <property type="molecule type" value="Genomic_DNA"/>
</dbReference>
<reference evidence="2" key="1">
    <citation type="submission" date="2023-07" db="EMBL/GenBank/DDBJ databases">
        <title>Thauera sp. CAU 1555 isolated from sand of Yaerae Beach.</title>
        <authorList>
            <person name="Kim W."/>
        </authorList>
    </citation>
    <scope>NUCLEOTIDE SEQUENCE [LARGE SCALE GENOMIC DNA]</scope>
    <source>
        <strain evidence="2">CAU 1555</strain>
    </source>
</reference>
<name>A0ABR9B8R5_9RHOO</name>
<evidence type="ECO:0000313" key="1">
    <source>
        <dbReference type="EMBL" id="MBD8502754.1"/>
    </source>
</evidence>
<organism evidence="1 2">
    <name type="scientific">Thauera sedimentorum</name>
    <dbReference type="NCBI Taxonomy" id="2767595"/>
    <lineage>
        <taxon>Bacteria</taxon>
        <taxon>Pseudomonadati</taxon>
        <taxon>Pseudomonadota</taxon>
        <taxon>Betaproteobacteria</taxon>
        <taxon>Rhodocyclales</taxon>
        <taxon>Zoogloeaceae</taxon>
        <taxon>Thauera</taxon>
    </lineage>
</organism>
<gene>
    <name evidence="1" type="ORF">IFO67_07625</name>
</gene>
<accession>A0ABR9B8R5</accession>
<comment type="caution">
    <text evidence="1">The sequence shown here is derived from an EMBL/GenBank/DDBJ whole genome shotgun (WGS) entry which is preliminary data.</text>
</comment>
<dbReference type="InterPro" id="IPR009057">
    <property type="entry name" value="Homeodomain-like_sf"/>
</dbReference>
<protein>
    <submittedName>
        <fullName evidence="1">Helix-turn-helix domain-containing protein</fullName>
    </submittedName>
</protein>
<keyword evidence="2" id="KW-1185">Reference proteome</keyword>
<dbReference type="SUPFAM" id="SSF46689">
    <property type="entry name" value="Homeodomain-like"/>
    <property type="match status" value="1"/>
</dbReference>
<sequence length="129" mass="14344">MLPGEKENGMLEDLGAVMGTEASVRLVAVFGGATLYVPQVAEGGHPIEHVVGRRPYQRLVDAFGGETIWIPGGSDFLRLRRMRQVVRLLSEGMSVEELSQRFNYSIRQIRNIGHQAARMGLDGRRLPQD</sequence>
<proteinExistence type="predicted"/>